<dbReference type="PANTHER" id="PTHR31465">
    <property type="entry name" value="PROTEIN RTA1-RELATED"/>
    <property type="match status" value="1"/>
</dbReference>
<keyword evidence="8" id="KW-1185">Reference proteome</keyword>
<keyword evidence="4 6" id="KW-0472">Membrane</keyword>
<feature type="transmembrane region" description="Helical" evidence="6">
    <location>
        <begin position="81"/>
        <end position="102"/>
    </location>
</feature>
<proteinExistence type="predicted"/>
<reference evidence="7 8" key="1">
    <citation type="submission" date="2016-03" db="EMBL/GenBank/DDBJ databases">
        <authorList>
            <person name="Ploux O."/>
        </authorList>
    </citation>
    <scope>NUCLEOTIDE SEQUENCE [LARGE SCALE GENOMIC DNA]</scope>
    <source>
        <strain evidence="7 8">UAMH 11012</strain>
    </source>
</reference>
<keyword evidence="3 6" id="KW-1133">Transmembrane helix</keyword>
<evidence type="ECO:0000256" key="2">
    <source>
        <dbReference type="ARBA" id="ARBA00022692"/>
    </source>
</evidence>
<dbReference type="Pfam" id="PF04479">
    <property type="entry name" value="RTA1"/>
    <property type="match status" value="1"/>
</dbReference>
<evidence type="ECO:0000256" key="1">
    <source>
        <dbReference type="ARBA" id="ARBA00004141"/>
    </source>
</evidence>
<feature type="transmembrane region" description="Helical" evidence="6">
    <location>
        <begin position="123"/>
        <end position="141"/>
    </location>
</feature>
<accession>A0A1L7XI48</accession>
<feature type="transmembrane region" description="Helical" evidence="6">
    <location>
        <begin position="202"/>
        <end position="222"/>
    </location>
</feature>
<evidence type="ECO:0000313" key="7">
    <source>
        <dbReference type="EMBL" id="CZR64710.1"/>
    </source>
</evidence>
<comment type="subcellular location">
    <subcellularLocation>
        <location evidence="1">Membrane</location>
        <topology evidence="1">Multi-pass membrane protein</topology>
    </subcellularLocation>
</comment>
<feature type="region of interest" description="Disordered" evidence="5">
    <location>
        <begin position="268"/>
        <end position="302"/>
    </location>
</feature>
<name>A0A1L7XI48_9HELO</name>
<feature type="transmembrane region" description="Helical" evidence="6">
    <location>
        <begin position="161"/>
        <end position="181"/>
    </location>
</feature>
<evidence type="ECO:0000256" key="4">
    <source>
        <dbReference type="ARBA" id="ARBA00023136"/>
    </source>
</evidence>
<evidence type="ECO:0000256" key="6">
    <source>
        <dbReference type="SAM" id="Phobius"/>
    </source>
</evidence>
<evidence type="ECO:0000256" key="5">
    <source>
        <dbReference type="SAM" id="MobiDB-lite"/>
    </source>
</evidence>
<evidence type="ECO:0000313" key="8">
    <source>
        <dbReference type="Proteomes" id="UP000184330"/>
    </source>
</evidence>
<gene>
    <name evidence="7" type="ORF">PAC_14609</name>
</gene>
<dbReference type="GO" id="GO:0016020">
    <property type="term" value="C:membrane"/>
    <property type="evidence" value="ECO:0007669"/>
    <property type="project" value="UniProtKB-SubCell"/>
</dbReference>
<feature type="transmembrane region" description="Helical" evidence="6">
    <location>
        <begin position="23"/>
        <end position="44"/>
    </location>
</feature>
<dbReference type="PANTHER" id="PTHR31465:SF15">
    <property type="entry name" value="LIPID TRANSPORTER ATNI-RELATED"/>
    <property type="match status" value="1"/>
</dbReference>
<keyword evidence="2 6" id="KW-0812">Transmembrane</keyword>
<sequence>MPSTCLDVTAHDTQWNFCPNIGAAYFFTILFALTTIGHIVQAILYKKAYCWVIIVSGLAQTICYIFRVISIKNPTNFGSYAAWFILILIAPLFTNAFVYMVMGRMVWNYISNAKIFKITAWRFGTFFVVLDVFALIIQIYGAASASGNNESTSDVLKGLHIYMAGVGIQQAFILVFFVFAIKFHRTYLAERSQIKTSNSPLPLLYTLYAALLLITIRIIFRLCEYSQGLNSKIPNHEAFQYCLDSLPMLLALALLNVVHPGRVMAGKESNIPGRKERKTKQVYSKMDRDASSLGENMQVLGA</sequence>
<feature type="transmembrane region" description="Helical" evidence="6">
    <location>
        <begin position="51"/>
        <end position="69"/>
    </location>
</feature>
<organism evidence="7 8">
    <name type="scientific">Phialocephala subalpina</name>
    <dbReference type="NCBI Taxonomy" id="576137"/>
    <lineage>
        <taxon>Eukaryota</taxon>
        <taxon>Fungi</taxon>
        <taxon>Dikarya</taxon>
        <taxon>Ascomycota</taxon>
        <taxon>Pezizomycotina</taxon>
        <taxon>Leotiomycetes</taxon>
        <taxon>Helotiales</taxon>
        <taxon>Mollisiaceae</taxon>
        <taxon>Phialocephala</taxon>
        <taxon>Phialocephala fortinii species complex</taxon>
    </lineage>
</organism>
<dbReference type="InterPro" id="IPR007568">
    <property type="entry name" value="RTA1"/>
</dbReference>
<evidence type="ECO:0000256" key="3">
    <source>
        <dbReference type="ARBA" id="ARBA00022989"/>
    </source>
</evidence>
<dbReference type="OrthoDB" id="5384040at2759"/>
<dbReference type="STRING" id="576137.A0A1L7XI48"/>
<dbReference type="EMBL" id="FJOG01000027">
    <property type="protein sequence ID" value="CZR64710.1"/>
    <property type="molecule type" value="Genomic_DNA"/>
</dbReference>
<protein>
    <submittedName>
        <fullName evidence="7">Related to RTA1-involved in 7-aminocholesterol resistance</fullName>
    </submittedName>
</protein>
<dbReference type="AlphaFoldDB" id="A0A1L7XI48"/>
<dbReference type="Proteomes" id="UP000184330">
    <property type="component" value="Unassembled WGS sequence"/>
</dbReference>